<feature type="domain" description="RNase H type-1" evidence="1">
    <location>
        <begin position="1"/>
        <end position="82"/>
    </location>
</feature>
<dbReference type="SUPFAM" id="SSF53098">
    <property type="entry name" value="Ribonuclease H-like"/>
    <property type="match status" value="1"/>
</dbReference>
<evidence type="ECO:0000313" key="2">
    <source>
        <dbReference type="EMBL" id="TFK77633.1"/>
    </source>
</evidence>
<accession>A0A5C3NVR6</accession>
<feature type="non-terminal residue" evidence="2">
    <location>
        <position position="1"/>
    </location>
</feature>
<evidence type="ECO:0000313" key="3">
    <source>
        <dbReference type="Proteomes" id="UP000308197"/>
    </source>
</evidence>
<dbReference type="InterPro" id="IPR002156">
    <property type="entry name" value="RNaseH_domain"/>
</dbReference>
<dbReference type="GO" id="GO:0003676">
    <property type="term" value="F:nucleic acid binding"/>
    <property type="evidence" value="ECO:0007669"/>
    <property type="project" value="InterPro"/>
</dbReference>
<dbReference type="AlphaFoldDB" id="A0A5C3NVR6"/>
<keyword evidence="3" id="KW-1185">Reference proteome</keyword>
<gene>
    <name evidence="2" type="ORF">K466DRAFT_619907</name>
</gene>
<sequence length="367" mass="41679">RVDTATRLLQVTDSQTTLDALTKWRQRHEDEGYIFQKNARLTQVLIARLRMRKAHTLFHWVKGHDGHPGNEAADMLAAAGAEKPQDDDLSLDIPEVFKLSGAKLLALTQKLAYKAIRMRKDAKTLPRARTEANLNRISCGALDAFGVQLREESIWCSIRSKHISRAASQFFWMAIHDGYMLGTHWLRPSMSAELQNRAYCSRCGECDTMSHIIFDCQAVGQEVIWTLFKNLWVSTGEEWKEPTWGSIIGAACAVFKSANGSRKPATEARWTILSSETVHLIWKLRCERVIQNENAEFSKAEISNRFFAAINSRLTLDRRTAAMAKGKKSLKPRDVESIWLPVIDKSENLPRWWVVDCGVLVGIKRGR</sequence>
<evidence type="ECO:0000259" key="1">
    <source>
        <dbReference type="PROSITE" id="PS50879"/>
    </source>
</evidence>
<dbReference type="InterPro" id="IPR012337">
    <property type="entry name" value="RNaseH-like_sf"/>
</dbReference>
<dbReference type="GO" id="GO:0004523">
    <property type="term" value="F:RNA-DNA hybrid ribonuclease activity"/>
    <property type="evidence" value="ECO:0007669"/>
    <property type="project" value="InterPro"/>
</dbReference>
<dbReference type="EMBL" id="ML213377">
    <property type="protein sequence ID" value="TFK77633.1"/>
    <property type="molecule type" value="Genomic_DNA"/>
</dbReference>
<dbReference type="InterPro" id="IPR036397">
    <property type="entry name" value="RNaseH_sf"/>
</dbReference>
<dbReference type="InParanoid" id="A0A5C3NVR6"/>
<dbReference type="PROSITE" id="PS50879">
    <property type="entry name" value="RNASE_H_1"/>
    <property type="match status" value="1"/>
</dbReference>
<dbReference type="Proteomes" id="UP000308197">
    <property type="component" value="Unassembled WGS sequence"/>
</dbReference>
<dbReference type="Gene3D" id="3.30.420.10">
    <property type="entry name" value="Ribonuclease H-like superfamily/Ribonuclease H"/>
    <property type="match status" value="1"/>
</dbReference>
<reference evidence="2 3" key="1">
    <citation type="journal article" date="2019" name="Nat. Ecol. Evol.">
        <title>Megaphylogeny resolves global patterns of mushroom evolution.</title>
        <authorList>
            <person name="Varga T."/>
            <person name="Krizsan K."/>
            <person name="Foldi C."/>
            <person name="Dima B."/>
            <person name="Sanchez-Garcia M."/>
            <person name="Sanchez-Ramirez S."/>
            <person name="Szollosi G.J."/>
            <person name="Szarkandi J.G."/>
            <person name="Papp V."/>
            <person name="Albert L."/>
            <person name="Andreopoulos W."/>
            <person name="Angelini C."/>
            <person name="Antonin V."/>
            <person name="Barry K.W."/>
            <person name="Bougher N.L."/>
            <person name="Buchanan P."/>
            <person name="Buyck B."/>
            <person name="Bense V."/>
            <person name="Catcheside P."/>
            <person name="Chovatia M."/>
            <person name="Cooper J."/>
            <person name="Damon W."/>
            <person name="Desjardin D."/>
            <person name="Finy P."/>
            <person name="Geml J."/>
            <person name="Haridas S."/>
            <person name="Hughes K."/>
            <person name="Justo A."/>
            <person name="Karasinski D."/>
            <person name="Kautmanova I."/>
            <person name="Kiss B."/>
            <person name="Kocsube S."/>
            <person name="Kotiranta H."/>
            <person name="LaButti K.M."/>
            <person name="Lechner B.E."/>
            <person name="Liimatainen K."/>
            <person name="Lipzen A."/>
            <person name="Lukacs Z."/>
            <person name="Mihaltcheva S."/>
            <person name="Morgado L.N."/>
            <person name="Niskanen T."/>
            <person name="Noordeloos M.E."/>
            <person name="Ohm R.A."/>
            <person name="Ortiz-Santana B."/>
            <person name="Ovrebo C."/>
            <person name="Racz N."/>
            <person name="Riley R."/>
            <person name="Savchenko A."/>
            <person name="Shiryaev A."/>
            <person name="Soop K."/>
            <person name="Spirin V."/>
            <person name="Szebenyi C."/>
            <person name="Tomsovsky M."/>
            <person name="Tulloss R.E."/>
            <person name="Uehling J."/>
            <person name="Grigoriev I.V."/>
            <person name="Vagvolgyi C."/>
            <person name="Papp T."/>
            <person name="Martin F.M."/>
            <person name="Miettinen O."/>
            <person name="Hibbett D.S."/>
            <person name="Nagy L.G."/>
        </authorList>
    </citation>
    <scope>NUCLEOTIDE SEQUENCE [LARGE SCALE GENOMIC DNA]</scope>
    <source>
        <strain evidence="2 3">HHB13444</strain>
    </source>
</reference>
<organism evidence="2 3">
    <name type="scientific">Polyporus arcularius HHB13444</name>
    <dbReference type="NCBI Taxonomy" id="1314778"/>
    <lineage>
        <taxon>Eukaryota</taxon>
        <taxon>Fungi</taxon>
        <taxon>Dikarya</taxon>
        <taxon>Basidiomycota</taxon>
        <taxon>Agaricomycotina</taxon>
        <taxon>Agaricomycetes</taxon>
        <taxon>Polyporales</taxon>
        <taxon>Polyporaceae</taxon>
        <taxon>Polyporus</taxon>
    </lineage>
</organism>
<dbReference type="STRING" id="1314778.A0A5C3NVR6"/>
<name>A0A5C3NVR6_9APHY</name>
<dbReference type="Pfam" id="PF00075">
    <property type="entry name" value="RNase_H"/>
    <property type="match status" value="1"/>
</dbReference>
<proteinExistence type="predicted"/>
<protein>
    <recommendedName>
        <fullName evidence="1">RNase H type-1 domain-containing protein</fullName>
    </recommendedName>
</protein>